<evidence type="ECO:0000313" key="1">
    <source>
        <dbReference type="EMBL" id="GAG70061.1"/>
    </source>
</evidence>
<name>X1BDJ7_9ZZZZ</name>
<dbReference type="EMBL" id="BART01000299">
    <property type="protein sequence ID" value="GAG70061.1"/>
    <property type="molecule type" value="Genomic_DNA"/>
</dbReference>
<dbReference type="GO" id="GO:0005975">
    <property type="term" value="P:carbohydrate metabolic process"/>
    <property type="evidence" value="ECO:0007669"/>
    <property type="project" value="InterPro"/>
</dbReference>
<dbReference type="InterPro" id="IPR003500">
    <property type="entry name" value="RpiB_LacA_LacB"/>
</dbReference>
<reference evidence="1" key="1">
    <citation type="journal article" date="2014" name="Front. Microbiol.">
        <title>High frequency of phylogenetically diverse reductive dehalogenase-homologous genes in deep subseafloor sedimentary metagenomes.</title>
        <authorList>
            <person name="Kawai M."/>
            <person name="Futagami T."/>
            <person name="Toyoda A."/>
            <person name="Takaki Y."/>
            <person name="Nishi S."/>
            <person name="Hori S."/>
            <person name="Arai W."/>
            <person name="Tsubouchi T."/>
            <person name="Morono Y."/>
            <person name="Uchiyama I."/>
            <person name="Ito T."/>
            <person name="Fujiyama A."/>
            <person name="Inagaki F."/>
            <person name="Takami H."/>
        </authorList>
    </citation>
    <scope>NUCLEOTIDE SEQUENCE</scope>
    <source>
        <strain evidence="1">Expedition CK06-06</strain>
    </source>
</reference>
<gene>
    <name evidence="1" type="ORF">S01H4_01602</name>
</gene>
<sequence length="30" mass="3469">MKKIVIGSDHGGYTLKEVIINHLKKKKYKV</sequence>
<feature type="non-terminal residue" evidence="1">
    <location>
        <position position="30"/>
    </location>
</feature>
<proteinExistence type="predicted"/>
<dbReference type="Gene3D" id="3.40.1400.10">
    <property type="entry name" value="Sugar-phosphate isomerase, RpiB/LacA/LacB"/>
    <property type="match status" value="1"/>
</dbReference>
<organism evidence="1">
    <name type="scientific">marine sediment metagenome</name>
    <dbReference type="NCBI Taxonomy" id="412755"/>
    <lineage>
        <taxon>unclassified sequences</taxon>
        <taxon>metagenomes</taxon>
        <taxon>ecological metagenomes</taxon>
    </lineage>
</organism>
<evidence type="ECO:0008006" key="2">
    <source>
        <dbReference type="Google" id="ProtNLM"/>
    </source>
</evidence>
<dbReference type="GO" id="GO:0016853">
    <property type="term" value="F:isomerase activity"/>
    <property type="evidence" value="ECO:0007669"/>
    <property type="project" value="InterPro"/>
</dbReference>
<dbReference type="InterPro" id="IPR036569">
    <property type="entry name" value="RpiB_LacA_LacB_sf"/>
</dbReference>
<dbReference type="AlphaFoldDB" id="X1BDJ7"/>
<dbReference type="SUPFAM" id="SSF89623">
    <property type="entry name" value="Ribose/Galactose isomerase RpiB/AlsB"/>
    <property type="match status" value="1"/>
</dbReference>
<dbReference type="Pfam" id="PF02502">
    <property type="entry name" value="LacAB_rpiB"/>
    <property type="match status" value="1"/>
</dbReference>
<accession>X1BDJ7</accession>
<comment type="caution">
    <text evidence="1">The sequence shown here is derived from an EMBL/GenBank/DDBJ whole genome shotgun (WGS) entry which is preliminary data.</text>
</comment>
<protein>
    <recommendedName>
        <fullName evidence="2">Ribose-5-phosphate isomerase</fullName>
    </recommendedName>
</protein>